<proteinExistence type="predicted"/>
<dbReference type="InterPro" id="IPR014044">
    <property type="entry name" value="CAP_dom"/>
</dbReference>
<dbReference type="Proteomes" id="UP001224775">
    <property type="component" value="Unassembled WGS sequence"/>
</dbReference>
<name>A0AAD8XY83_9STRA</name>
<evidence type="ECO:0000313" key="4">
    <source>
        <dbReference type="EMBL" id="KAK1735908.1"/>
    </source>
</evidence>
<reference evidence="4" key="1">
    <citation type="submission" date="2023-06" db="EMBL/GenBank/DDBJ databases">
        <title>Survivors Of The Sea: Transcriptome response of Skeletonema marinoi to long-term dormancy.</title>
        <authorList>
            <person name="Pinder M.I.M."/>
            <person name="Kourtchenko O."/>
            <person name="Robertson E.K."/>
            <person name="Larsson T."/>
            <person name="Maumus F."/>
            <person name="Osuna-Cruz C.M."/>
            <person name="Vancaester E."/>
            <person name="Stenow R."/>
            <person name="Vandepoele K."/>
            <person name="Ploug H."/>
            <person name="Bruchert V."/>
            <person name="Godhe A."/>
            <person name="Topel M."/>
        </authorList>
    </citation>
    <scope>NUCLEOTIDE SEQUENCE</scope>
    <source>
        <strain evidence="4">R05AC</strain>
    </source>
</reference>
<organism evidence="4 5">
    <name type="scientific">Skeletonema marinoi</name>
    <dbReference type="NCBI Taxonomy" id="267567"/>
    <lineage>
        <taxon>Eukaryota</taxon>
        <taxon>Sar</taxon>
        <taxon>Stramenopiles</taxon>
        <taxon>Ochrophyta</taxon>
        <taxon>Bacillariophyta</taxon>
        <taxon>Coscinodiscophyceae</taxon>
        <taxon>Thalassiosirophycidae</taxon>
        <taxon>Thalassiosirales</taxon>
        <taxon>Skeletonemataceae</taxon>
        <taxon>Skeletonema</taxon>
        <taxon>Skeletonema marinoi-dohrnii complex</taxon>
    </lineage>
</organism>
<dbReference type="EMBL" id="JATAAI010000032">
    <property type="protein sequence ID" value="KAK1735908.1"/>
    <property type="molecule type" value="Genomic_DNA"/>
</dbReference>
<dbReference type="PANTHER" id="PTHR33683:SF46">
    <property type="entry name" value="SUSHI DOMAIN-CONTAINING PROTEIN"/>
    <property type="match status" value="1"/>
</dbReference>
<evidence type="ECO:0000256" key="1">
    <source>
        <dbReference type="SAM" id="MobiDB-lite"/>
    </source>
</evidence>
<dbReference type="SUPFAM" id="SSF55797">
    <property type="entry name" value="PR-1-like"/>
    <property type="match status" value="1"/>
</dbReference>
<dbReference type="Gene3D" id="3.40.33.10">
    <property type="entry name" value="CAP"/>
    <property type="match status" value="1"/>
</dbReference>
<dbReference type="PANTHER" id="PTHR33683">
    <property type="entry name" value="1, PUTATIVE-RELATED"/>
    <property type="match status" value="1"/>
</dbReference>
<feature type="region of interest" description="Disordered" evidence="1">
    <location>
        <begin position="179"/>
        <end position="212"/>
    </location>
</feature>
<accession>A0AAD8XY83</accession>
<feature type="signal peptide" evidence="2">
    <location>
        <begin position="1"/>
        <end position="22"/>
    </location>
</feature>
<feature type="chain" id="PRO_5042265668" evidence="2">
    <location>
        <begin position="23"/>
        <end position="574"/>
    </location>
</feature>
<dbReference type="Pfam" id="PF00188">
    <property type="entry name" value="CAP"/>
    <property type="match status" value="1"/>
</dbReference>
<keyword evidence="5" id="KW-1185">Reference proteome</keyword>
<dbReference type="PRINTS" id="PR00837">
    <property type="entry name" value="V5TPXLIKE"/>
</dbReference>
<comment type="caution">
    <text evidence="4">The sequence shown here is derived from an EMBL/GenBank/DDBJ whole genome shotgun (WGS) entry which is preliminary data.</text>
</comment>
<dbReference type="InterPro" id="IPR035940">
    <property type="entry name" value="CAP_sf"/>
</dbReference>
<protein>
    <submittedName>
        <fullName evidence="4">CAP domain-containing protein</fullName>
    </submittedName>
</protein>
<evidence type="ECO:0000259" key="3">
    <source>
        <dbReference type="SMART" id="SM00198"/>
    </source>
</evidence>
<dbReference type="SMART" id="SM00198">
    <property type="entry name" value="SCP"/>
    <property type="match status" value="1"/>
</dbReference>
<sequence length="574" mass="63695">MKLVSLFLAATLLLSSSTLSSANENNVRRNLTASELTIDNVSQRYLKGNNKNKNKKGTTTDSDNTEGWAELVQAAAAFEVSFEQQKYRAADGCLANNEKQTNICLASEHSSNMAVHCCKGSMEQNNLKCSRNGCKTKSTFTAAENYCDNQGMRLCSVAELESGACCDKGCGWNKQISWTSDSCDSSSNPPTKNPANNPTNMDPKSSSAGTLVTIDGDRSADYKNAIGVMFDIEAREDVGITSFSTFTGSTSKIWTEVWTRDGSYRGNTADNSGWEKIYFEKSQQRGTAAPIEVTLKTPVYIQEGETASFYIVSPGKITNVESDVKEGKSIAQDDSIKLYAGIALDYDRWERGCINDRQCIFSARSFEGIISYNAVTITSPPTSKPTTNPFEKQDSGLTFREEQWLDGHNVRRQKWHEQYGKKYKPLKWSEELKDMAQSYADELASDCGATVHDSYENRKGYGENLASNTGFGSWGELKSVDKIMTRYVERESTWAPPDNYHFMQVLWYATTHVGCADSKGKKSNGAICRYQVCRYARTGNCNVKGFDNGSKEWWMKAVMSDSSNCKPFCPPEGC</sequence>
<dbReference type="InterPro" id="IPR001283">
    <property type="entry name" value="CRISP-related"/>
</dbReference>
<feature type="domain" description="SCP" evidence="3">
    <location>
        <begin position="399"/>
        <end position="543"/>
    </location>
</feature>
<evidence type="ECO:0000313" key="5">
    <source>
        <dbReference type="Proteomes" id="UP001224775"/>
    </source>
</evidence>
<feature type="compositionally biased region" description="Low complexity" evidence="1">
    <location>
        <begin position="179"/>
        <end position="200"/>
    </location>
</feature>
<gene>
    <name evidence="4" type="ORF">QTG54_013614</name>
</gene>
<keyword evidence="2" id="KW-0732">Signal</keyword>
<evidence type="ECO:0000256" key="2">
    <source>
        <dbReference type="SAM" id="SignalP"/>
    </source>
</evidence>
<dbReference type="AlphaFoldDB" id="A0AAD8XY83"/>